<dbReference type="EMBL" id="AVOT02048879">
    <property type="protein sequence ID" value="MBW0544073.1"/>
    <property type="molecule type" value="Genomic_DNA"/>
</dbReference>
<evidence type="ECO:0000313" key="2">
    <source>
        <dbReference type="EMBL" id="MBW0544073.1"/>
    </source>
</evidence>
<feature type="compositionally biased region" description="Polar residues" evidence="1">
    <location>
        <begin position="62"/>
        <end position="71"/>
    </location>
</feature>
<keyword evidence="3" id="KW-1185">Reference proteome</keyword>
<dbReference type="AlphaFoldDB" id="A0A9Q3IJX3"/>
<reference evidence="2" key="1">
    <citation type="submission" date="2021-03" db="EMBL/GenBank/DDBJ databases">
        <title>Draft genome sequence of rust myrtle Austropuccinia psidii MF-1, a brazilian biotype.</title>
        <authorList>
            <person name="Quecine M.C."/>
            <person name="Pachon D.M.R."/>
            <person name="Bonatelli M.L."/>
            <person name="Correr F.H."/>
            <person name="Franceschini L.M."/>
            <person name="Leite T.F."/>
            <person name="Margarido G.R.A."/>
            <person name="Almeida C.A."/>
            <person name="Ferrarezi J.A."/>
            <person name="Labate C.A."/>
        </authorList>
    </citation>
    <scope>NUCLEOTIDE SEQUENCE</scope>
    <source>
        <strain evidence="2">MF-1</strain>
    </source>
</reference>
<protein>
    <submittedName>
        <fullName evidence="2">Uncharacterized protein</fullName>
    </submittedName>
</protein>
<dbReference type="Proteomes" id="UP000765509">
    <property type="component" value="Unassembled WGS sequence"/>
</dbReference>
<name>A0A9Q3IJX3_9BASI</name>
<feature type="compositionally biased region" description="Basic and acidic residues" evidence="1">
    <location>
        <begin position="88"/>
        <end position="101"/>
    </location>
</feature>
<proteinExistence type="predicted"/>
<sequence>MELPGQPGILIGYDNANTAYCIVRLSDSKVSVTHHETFNKNSFPSLPYTIENTLPLPLDFNITTPTSNNDTGIEVTGTRKPTPTTQEIEEKNHEEQPAQHS</sequence>
<organism evidence="2 3">
    <name type="scientific">Austropuccinia psidii MF-1</name>
    <dbReference type="NCBI Taxonomy" id="1389203"/>
    <lineage>
        <taxon>Eukaryota</taxon>
        <taxon>Fungi</taxon>
        <taxon>Dikarya</taxon>
        <taxon>Basidiomycota</taxon>
        <taxon>Pucciniomycotina</taxon>
        <taxon>Pucciniomycetes</taxon>
        <taxon>Pucciniales</taxon>
        <taxon>Sphaerophragmiaceae</taxon>
        <taxon>Austropuccinia</taxon>
    </lineage>
</organism>
<dbReference type="OrthoDB" id="3261476at2759"/>
<accession>A0A9Q3IJX3</accession>
<evidence type="ECO:0000256" key="1">
    <source>
        <dbReference type="SAM" id="MobiDB-lite"/>
    </source>
</evidence>
<gene>
    <name evidence="2" type="ORF">O181_083788</name>
</gene>
<comment type="caution">
    <text evidence="2">The sequence shown here is derived from an EMBL/GenBank/DDBJ whole genome shotgun (WGS) entry which is preliminary data.</text>
</comment>
<feature type="region of interest" description="Disordered" evidence="1">
    <location>
        <begin position="62"/>
        <end position="101"/>
    </location>
</feature>
<evidence type="ECO:0000313" key="3">
    <source>
        <dbReference type="Proteomes" id="UP000765509"/>
    </source>
</evidence>